<dbReference type="Pfam" id="PF13490">
    <property type="entry name" value="zf-HC2"/>
    <property type="match status" value="1"/>
</dbReference>
<dbReference type="Gene3D" id="1.10.10.1320">
    <property type="entry name" value="Anti-sigma factor, zinc-finger domain"/>
    <property type="match status" value="1"/>
</dbReference>
<name>A0A8J3MRT6_9CHLR</name>
<dbReference type="AlphaFoldDB" id="A0A8J3MRT6"/>
<sequence length="179" mass="20150">MKCEQVKELLSIYLDGQLAAEAYQRITNHLRHCRSCSNTLADFRYLDTILSQMPRVEPDATLYTRIFASSPTHRSLNIYAQGQQSTLPPFARPGRPHLVSLPGGRTSLLPLPTIDEQPEERTTDKVARISITTPLALISSTRLLRLALHLRLRRYLLITCITCSILLAFLAGLFIGIHL</sequence>
<dbReference type="InterPro" id="IPR041916">
    <property type="entry name" value="Anti_sigma_zinc_sf"/>
</dbReference>
<accession>A0A8J3MRT6</accession>
<keyword evidence="4" id="KW-1185">Reference proteome</keyword>
<dbReference type="Proteomes" id="UP000612362">
    <property type="component" value="Unassembled WGS sequence"/>
</dbReference>
<evidence type="ECO:0000256" key="1">
    <source>
        <dbReference type="SAM" id="Phobius"/>
    </source>
</evidence>
<proteinExistence type="predicted"/>
<keyword evidence="1" id="KW-0472">Membrane</keyword>
<comment type="caution">
    <text evidence="3">The sequence shown here is derived from an EMBL/GenBank/DDBJ whole genome shotgun (WGS) entry which is preliminary data.</text>
</comment>
<evidence type="ECO:0000259" key="2">
    <source>
        <dbReference type="Pfam" id="PF13490"/>
    </source>
</evidence>
<protein>
    <recommendedName>
        <fullName evidence="2">Putative zinc-finger domain-containing protein</fullName>
    </recommendedName>
</protein>
<organism evidence="3 4">
    <name type="scientific">Ktedonospora formicarum</name>
    <dbReference type="NCBI Taxonomy" id="2778364"/>
    <lineage>
        <taxon>Bacteria</taxon>
        <taxon>Bacillati</taxon>
        <taxon>Chloroflexota</taxon>
        <taxon>Ktedonobacteria</taxon>
        <taxon>Ktedonobacterales</taxon>
        <taxon>Ktedonobacteraceae</taxon>
        <taxon>Ktedonospora</taxon>
    </lineage>
</organism>
<feature type="transmembrane region" description="Helical" evidence="1">
    <location>
        <begin position="155"/>
        <end position="177"/>
    </location>
</feature>
<gene>
    <name evidence="3" type="ORF">KSX_35030</name>
</gene>
<evidence type="ECO:0000313" key="4">
    <source>
        <dbReference type="Proteomes" id="UP000612362"/>
    </source>
</evidence>
<dbReference type="RefSeq" id="WP_220194682.1">
    <property type="nucleotide sequence ID" value="NZ_BNJF01000001.1"/>
</dbReference>
<dbReference type="EMBL" id="BNJF01000001">
    <property type="protein sequence ID" value="GHO45340.1"/>
    <property type="molecule type" value="Genomic_DNA"/>
</dbReference>
<evidence type="ECO:0000313" key="3">
    <source>
        <dbReference type="EMBL" id="GHO45340.1"/>
    </source>
</evidence>
<keyword evidence="1" id="KW-1133">Transmembrane helix</keyword>
<dbReference type="InterPro" id="IPR027383">
    <property type="entry name" value="Znf_put"/>
</dbReference>
<keyword evidence="1" id="KW-0812">Transmembrane</keyword>
<feature type="domain" description="Putative zinc-finger" evidence="2">
    <location>
        <begin position="3"/>
        <end position="36"/>
    </location>
</feature>
<reference evidence="3" key="1">
    <citation type="submission" date="2020-10" db="EMBL/GenBank/DDBJ databases">
        <title>Taxonomic study of unclassified bacteria belonging to the class Ktedonobacteria.</title>
        <authorList>
            <person name="Yabe S."/>
            <person name="Wang C.M."/>
            <person name="Zheng Y."/>
            <person name="Sakai Y."/>
            <person name="Cavaletti L."/>
            <person name="Monciardini P."/>
            <person name="Donadio S."/>
        </authorList>
    </citation>
    <scope>NUCLEOTIDE SEQUENCE</scope>
    <source>
        <strain evidence="3">SOSP1-1</strain>
    </source>
</reference>